<accession>A0ABR0RX68</accession>
<dbReference type="InterPro" id="IPR051089">
    <property type="entry name" value="prtT"/>
</dbReference>
<dbReference type="PANTHER" id="PTHR31845">
    <property type="entry name" value="FINGER DOMAIN PROTEIN, PUTATIVE-RELATED"/>
    <property type="match status" value="1"/>
</dbReference>
<dbReference type="InterPro" id="IPR007219">
    <property type="entry name" value="XnlR_reg_dom"/>
</dbReference>
<evidence type="ECO:0000256" key="2">
    <source>
        <dbReference type="ARBA" id="ARBA00022723"/>
    </source>
</evidence>
<keyword evidence="6" id="KW-0539">Nucleus</keyword>
<comment type="caution">
    <text evidence="9">The sequence shown here is derived from an EMBL/GenBank/DDBJ whole genome shotgun (WGS) entry which is preliminary data.</text>
</comment>
<evidence type="ECO:0000256" key="6">
    <source>
        <dbReference type="ARBA" id="ARBA00023242"/>
    </source>
</evidence>
<dbReference type="Proteomes" id="UP001334248">
    <property type="component" value="Unassembled WGS sequence"/>
</dbReference>
<evidence type="ECO:0000259" key="8">
    <source>
        <dbReference type="PROSITE" id="PS50048"/>
    </source>
</evidence>
<dbReference type="EMBL" id="JAVHJV010000002">
    <property type="protein sequence ID" value="KAK5945177.1"/>
    <property type="molecule type" value="Genomic_DNA"/>
</dbReference>
<evidence type="ECO:0000256" key="4">
    <source>
        <dbReference type="ARBA" id="ARBA00023125"/>
    </source>
</evidence>
<dbReference type="PANTHER" id="PTHR31845:SF21">
    <property type="entry name" value="REGULATORY PROTEIN LEU3"/>
    <property type="match status" value="1"/>
</dbReference>
<dbReference type="PROSITE" id="PS50048">
    <property type="entry name" value="ZN2_CY6_FUNGAL_2"/>
    <property type="match status" value="1"/>
</dbReference>
<dbReference type="Pfam" id="PF00172">
    <property type="entry name" value="Zn_clus"/>
    <property type="match status" value="1"/>
</dbReference>
<dbReference type="CDD" id="cd12148">
    <property type="entry name" value="fungal_TF_MHR"/>
    <property type="match status" value="1"/>
</dbReference>
<feature type="domain" description="Zn(2)-C6 fungal-type" evidence="8">
    <location>
        <begin position="104"/>
        <end position="138"/>
    </location>
</feature>
<dbReference type="CDD" id="cd00067">
    <property type="entry name" value="GAL4"/>
    <property type="match status" value="1"/>
</dbReference>
<dbReference type="InterPro" id="IPR036864">
    <property type="entry name" value="Zn2-C6_fun-type_DNA-bd_sf"/>
</dbReference>
<evidence type="ECO:0000256" key="1">
    <source>
        <dbReference type="ARBA" id="ARBA00004123"/>
    </source>
</evidence>
<proteinExistence type="predicted"/>
<evidence type="ECO:0000256" key="7">
    <source>
        <dbReference type="SAM" id="MobiDB-lite"/>
    </source>
</evidence>
<dbReference type="SUPFAM" id="SSF57701">
    <property type="entry name" value="Zn2/Cys6 DNA-binding domain"/>
    <property type="match status" value="1"/>
</dbReference>
<dbReference type="PROSITE" id="PS00463">
    <property type="entry name" value="ZN2_CY6_FUNGAL_1"/>
    <property type="match status" value="1"/>
</dbReference>
<reference evidence="9 10" key="1">
    <citation type="journal article" date="2023" name="Res Sq">
        <title>Genomic and morphological characterization of Knufia obscura isolated from the Mars 2020 spacecraft assembly facility.</title>
        <authorList>
            <person name="Chander A.M."/>
            <person name="Teixeira M.M."/>
            <person name="Singh N.K."/>
            <person name="Williams M.P."/>
            <person name="Parker C.W."/>
            <person name="Leo P."/>
            <person name="Stajich J.E."/>
            <person name="Torok T."/>
            <person name="Tighe S."/>
            <person name="Mason C.E."/>
            <person name="Venkateswaran K."/>
        </authorList>
    </citation>
    <scope>NUCLEOTIDE SEQUENCE [LARGE SCALE GENOMIC DNA]</scope>
    <source>
        <strain evidence="9 10">CCFEE 5817</strain>
    </source>
</reference>
<dbReference type="Pfam" id="PF04082">
    <property type="entry name" value="Fungal_trans"/>
    <property type="match status" value="1"/>
</dbReference>
<protein>
    <recommendedName>
        <fullName evidence="8">Zn(2)-C6 fungal-type domain-containing protein</fullName>
    </recommendedName>
</protein>
<feature type="compositionally biased region" description="Polar residues" evidence="7">
    <location>
        <begin position="45"/>
        <end position="60"/>
    </location>
</feature>
<dbReference type="RefSeq" id="XP_064733267.1">
    <property type="nucleotide sequence ID" value="XM_064870814.1"/>
</dbReference>
<sequence>MQAHISRELQVPLDSDQSDIGHYPVLSINWQPREVDFKLASFTSPVQRSDGGLTSPTTSQSRKRNASVAGFDASPGTGSIESPDHHDADDQNDQNSRKRPVKRACNECRQQKLRCDVVSEPAYQICSRCKRLNLECKIEDNFRRVGKRSRNAEMEREIVHLRKQVAAQNANTQLPLPLAPAVNQAAVGTTEAAAGLLDLREGGRGGSYKRLGDVMLQVDRIQDLFQRFFKFSHPFLPFLNPDRPPEEYYTKSPLLFWTIILVGSRHYSAEPHLFAALARQIQTLTWSTLAEVPQNYHHVKALILLCAWPLPCSSTSTDPTFMLAGMMMQVALQIGLHRPDHAQDFSKFRVELRQAELQDRVVTWCVCNMVAQRIATAYGQPAQTLYDWTLGPKPIESNPSYELPAEIYTRLQIERFVDKVSRTVYSNPNDPVGLPDDHTRYQLVQLLSQDLKDLEQKLNGDQSENSAITRIYLNAAALHLHLSAFFSHRDLPSYRTDMLALYQATVDLLEACLKLESEYSINLPSNYSHGLALSHGTNYIFHMMLAAGFSLLKLMNHFLPQHNLDIQGANGLLTRTLWALRSASVLENDLPERLSEVLAQVWKTGPQQPEQTSADVSEEPSDELQLKVRCRMSVSLVFDSVWRWRKKFRDQRPPPARFFRANGDGRPTDPTLAPASMANSSESLAATAAQAAVSTPPIPGMAGMPTGIADDFITDPYAPSNYEVFDPMNWLLDGTVDFPFNFQSNAGADQMKYLSTDI</sequence>
<dbReference type="GeneID" id="89995830"/>
<comment type="subcellular location">
    <subcellularLocation>
        <location evidence="1">Nucleus</location>
    </subcellularLocation>
</comment>
<evidence type="ECO:0000313" key="9">
    <source>
        <dbReference type="EMBL" id="KAK5945177.1"/>
    </source>
</evidence>
<evidence type="ECO:0000313" key="10">
    <source>
        <dbReference type="Proteomes" id="UP001334248"/>
    </source>
</evidence>
<keyword evidence="3" id="KW-0805">Transcription regulation</keyword>
<gene>
    <name evidence="9" type="ORF">PMZ80_002381</name>
</gene>
<organism evidence="9 10">
    <name type="scientific">Knufia obscura</name>
    <dbReference type="NCBI Taxonomy" id="1635080"/>
    <lineage>
        <taxon>Eukaryota</taxon>
        <taxon>Fungi</taxon>
        <taxon>Dikarya</taxon>
        <taxon>Ascomycota</taxon>
        <taxon>Pezizomycotina</taxon>
        <taxon>Eurotiomycetes</taxon>
        <taxon>Chaetothyriomycetidae</taxon>
        <taxon>Chaetothyriales</taxon>
        <taxon>Trichomeriaceae</taxon>
        <taxon>Knufia</taxon>
    </lineage>
</organism>
<name>A0ABR0RX68_9EURO</name>
<keyword evidence="2" id="KW-0479">Metal-binding</keyword>
<keyword evidence="10" id="KW-1185">Reference proteome</keyword>
<evidence type="ECO:0000256" key="5">
    <source>
        <dbReference type="ARBA" id="ARBA00023163"/>
    </source>
</evidence>
<keyword evidence="5" id="KW-0804">Transcription</keyword>
<feature type="region of interest" description="Disordered" evidence="7">
    <location>
        <begin position="45"/>
        <end position="103"/>
    </location>
</feature>
<dbReference type="InterPro" id="IPR001138">
    <property type="entry name" value="Zn2Cys6_DnaBD"/>
</dbReference>
<evidence type="ECO:0000256" key="3">
    <source>
        <dbReference type="ARBA" id="ARBA00023015"/>
    </source>
</evidence>
<dbReference type="SMART" id="SM00066">
    <property type="entry name" value="GAL4"/>
    <property type="match status" value="1"/>
</dbReference>
<keyword evidence="4" id="KW-0238">DNA-binding</keyword>
<dbReference type="Gene3D" id="4.10.240.10">
    <property type="entry name" value="Zn(2)-C6 fungal-type DNA-binding domain"/>
    <property type="match status" value="1"/>
</dbReference>